<reference evidence="2" key="1">
    <citation type="submission" date="2023-10" db="EMBL/GenBank/DDBJ databases">
        <title>Genome Sequence of the Bacteria from From Gut Wall in Crohn's Disease.</title>
        <authorList>
            <person name="Rodriguez-Palacios A."/>
        </authorList>
    </citation>
    <scope>NUCLEOTIDE SEQUENCE</scope>
    <source>
        <strain evidence="2">CavFT-hAR58</strain>
    </source>
</reference>
<dbReference type="PROSITE" id="PS50005">
    <property type="entry name" value="TPR"/>
    <property type="match status" value="1"/>
</dbReference>
<dbReference type="Gene3D" id="1.25.40.10">
    <property type="entry name" value="Tetratricopeptide repeat domain"/>
    <property type="match status" value="1"/>
</dbReference>
<evidence type="ECO:0008006" key="4">
    <source>
        <dbReference type="Google" id="ProtNLM"/>
    </source>
</evidence>
<dbReference type="AlphaFoldDB" id="A0AAE4LJK7"/>
<comment type="caution">
    <text evidence="2">The sequence shown here is derived from an EMBL/GenBank/DDBJ whole genome shotgun (WGS) entry which is preliminary data.</text>
</comment>
<dbReference type="InterPro" id="IPR019734">
    <property type="entry name" value="TPR_rpt"/>
</dbReference>
<dbReference type="InterPro" id="IPR011990">
    <property type="entry name" value="TPR-like_helical_dom_sf"/>
</dbReference>
<name>A0AAE4LJK7_9BACT</name>
<feature type="repeat" description="TPR" evidence="1">
    <location>
        <begin position="17"/>
        <end position="50"/>
    </location>
</feature>
<proteinExistence type="predicted"/>
<organism evidence="2 3">
    <name type="scientific">Alistipes finegoldii</name>
    <dbReference type="NCBI Taxonomy" id="214856"/>
    <lineage>
        <taxon>Bacteria</taxon>
        <taxon>Pseudomonadati</taxon>
        <taxon>Bacteroidota</taxon>
        <taxon>Bacteroidia</taxon>
        <taxon>Bacteroidales</taxon>
        <taxon>Rikenellaceae</taxon>
        <taxon>Alistipes</taxon>
    </lineage>
</organism>
<dbReference type="Proteomes" id="UP001181347">
    <property type="component" value="Unassembled WGS sequence"/>
</dbReference>
<sequence>MLEYAEQEYGKVSQMTAMTYFEKAHLYERVGDLDNAIKMMQKSAEVFEQLPMDDNNRYEDAKEFIKWRVEDLKYNLKTKSINTFYCFYKQPICGYKVKGVITRDTISNGERRGAYYLQIPYDDYDIDLTFTSENTNKSFTIYGGKLSRLHYDPSHDKDSVYVDYEEPRVAAPNIYISNHELFCFMDVDFDGQAEILTDVIPNISQRGVGVFTAIYKIINDKPVNIISRLPQPFQGIDQHYFGINTQRKEIFNILSGGGGYAEVDIYKFNFRTQKYIFSRIIDCDWHGAGIAVSIISPTRDTLKRFNLTYDEESKIWEY</sequence>
<keyword evidence="1" id="KW-0802">TPR repeat</keyword>
<dbReference type="SUPFAM" id="SSF48452">
    <property type="entry name" value="TPR-like"/>
    <property type="match status" value="1"/>
</dbReference>
<protein>
    <recommendedName>
        <fullName evidence="4">Tetratricopeptide repeat protein</fullName>
    </recommendedName>
</protein>
<dbReference type="EMBL" id="JAWDES010000004">
    <property type="protein sequence ID" value="MDU0259147.1"/>
    <property type="molecule type" value="Genomic_DNA"/>
</dbReference>
<evidence type="ECO:0000313" key="2">
    <source>
        <dbReference type="EMBL" id="MDU0259147.1"/>
    </source>
</evidence>
<accession>A0AAE4LJK7</accession>
<evidence type="ECO:0000313" key="3">
    <source>
        <dbReference type="Proteomes" id="UP001181347"/>
    </source>
</evidence>
<gene>
    <name evidence="2" type="ORF">RVH17_03315</name>
</gene>
<evidence type="ECO:0000256" key="1">
    <source>
        <dbReference type="PROSITE-ProRule" id="PRU00339"/>
    </source>
</evidence>